<evidence type="ECO:0000256" key="5">
    <source>
        <dbReference type="PROSITE-ProRule" id="PRU00042"/>
    </source>
</evidence>
<dbReference type="GO" id="GO:0000978">
    <property type="term" value="F:RNA polymerase II cis-regulatory region sequence-specific DNA binding"/>
    <property type="evidence" value="ECO:0007669"/>
    <property type="project" value="TreeGrafter"/>
</dbReference>
<dbReference type="PROSITE" id="PS00028">
    <property type="entry name" value="ZINC_FINGER_C2H2_1"/>
    <property type="match status" value="4"/>
</dbReference>
<dbReference type="GO" id="GO:0005667">
    <property type="term" value="C:transcription regulator complex"/>
    <property type="evidence" value="ECO:0007669"/>
    <property type="project" value="TreeGrafter"/>
</dbReference>
<feature type="compositionally biased region" description="Low complexity" evidence="6">
    <location>
        <begin position="12"/>
        <end position="24"/>
    </location>
</feature>
<dbReference type="EMBL" id="MU006090">
    <property type="protein sequence ID" value="KAF2841859.1"/>
    <property type="molecule type" value="Genomic_DNA"/>
</dbReference>
<organism evidence="8 9">
    <name type="scientific">Patellaria atrata CBS 101060</name>
    <dbReference type="NCBI Taxonomy" id="1346257"/>
    <lineage>
        <taxon>Eukaryota</taxon>
        <taxon>Fungi</taxon>
        <taxon>Dikarya</taxon>
        <taxon>Ascomycota</taxon>
        <taxon>Pezizomycotina</taxon>
        <taxon>Dothideomycetes</taxon>
        <taxon>Dothideomycetes incertae sedis</taxon>
        <taxon>Patellariales</taxon>
        <taxon>Patellariaceae</taxon>
        <taxon>Patellaria</taxon>
    </lineage>
</organism>
<feature type="compositionally biased region" description="Polar residues" evidence="6">
    <location>
        <begin position="370"/>
        <end position="379"/>
    </location>
</feature>
<dbReference type="PROSITE" id="PS50157">
    <property type="entry name" value="ZINC_FINGER_C2H2_2"/>
    <property type="match status" value="4"/>
</dbReference>
<dbReference type="AlphaFoldDB" id="A0A9P4VVN5"/>
<feature type="compositionally biased region" description="Polar residues" evidence="6">
    <location>
        <begin position="333"/>
        <end position="345"/>
    </location>
</feature>
<dbReference type="FunFam" id="3.30.160.60:FF:000925">
    <property type="entry name" value="Zinc finger protein 668"/>
    <property type="match status" value="1"/>
</dbReference>
<protein>
    <recommendedName>
        <fullName evidence="7">C2H2-type domain-containing protein</fullName>
    </recommendedName>
</protein>
<dbReference type="SMART" id="SM00355">
    <property type="entry name" value="ZnF_C2H2"/>
    <property type="match status" value="4"/>
</dbReference>
<proteinExistence type="predicted"/>
<dbReference type="Pfam" id="PF00096">
    <property type="entry name" value="zf-C2H2"/>
    <property type="match status" value="4"/>
</dbReference>
<name>A0A9P4VVN5_9PEZI</name>
<evidence type="ECO:0000256" key="3">
    <source>
        <dbReference type="ARBA" id="ARBA00022771"/>
    </source>
</evidence>
<reference evidence="8" key="1">
    <citation type="journal article" date="2020" name="Stud. Mycol.">
        <title>101 Dothideomycetes genomes: a test case for predicting lifestyles and emergence of pathogens.</title>
        <authorList>
            <person name="Haridas S."/>
            <person name="Albert R."/>
            <person name="Binder M."/>
            <person name="Bloem J."/>
            <person name="Labutti K."/>
            <person name="Salamov A."/>
            <person name="Andreopoulos B."/>
            <person name="Baker S."/>
            <person name="Barry K."/>
            <person name="Bills G."/>
            <person name="Bluhm B."/>
            <person name="Cannon C."/>
            <person name="Castanera R."/>
            <person name="Culley D."/>
            <person name="Daum C."/>
            <person name="Ezra D."/>
            <person name="Gonzalez J."/>
            <person name="Henrissat B."/>
            <person name="Kuo A."/>
            <person name="Liang C."/>
            <person name="Lipzen A."/>
            <person name="Lutzoni F."/>
            <person name="Magnuson J."/>
            <person name="Mondo S."/>
            <person name="Nolan M."/>
            <person name="Ohm R."/>
            <person name="Pangilinan J."/>
            <person name="Park H.-J."/>
            <person name="Ramirez L."/>
            <person name="Alfaro M."/>
            <person name="Sun H."/>
            <person name="Tritt A."/>
            <person name="Yoshinaga Y."/>
            <person name="Zwiers L.-H."/>
            <person name="Turgeon B."/>
            <person name="Goodwin S."/>
            <person name="Spatafora J."/>
            <person name="Crous P."/>
            <person name="Grigoriev I."/>
        </authorList>
    </citation>
    <scope>NUCLEOTIDE SEQUENCE</scope>
    <source>
        <strain evidence="8">CBS 101060</strain>
    </source>
</reference>
<dbReference type="InterPro" id="IPR013087">
    <property type="entry name" value="Znf_C2H2_type"/>
</dbReference>
<evidence type="ECO:0000313" key="9">
    <source>
        <dbReference type="Proteomes" id="UP000799429"/>
    </source>
</evidence>
<evidence type="ECO:0000256" key="6">
    <source>
        <dbReference type="SAM" id="MobiDB-lite"/>
    </source>
</evidence>
<feature type="compositionally biased region" description="Polar residues" evidence="6">
    <location>
        <begin position="417"/>
        <end position="433"/>
    </location>
</feature>
<keyword evidence="3 5" id="KW-0863">Zinc-finger</keyword>
<feature type="region of interest" description="Disordered" evidence="6">
    <location>
        <begin position="256"/>
        <end position="297"/>
    </location>
</feature>
<feature type="domain" description="C2H2-type" evidence="7">
    <location>
        <begin position="189"/>
        <end position="216"/>
    </location>
</feature>
<evidence type="ECO:0000256" key="4">
    <source>
        <dbReference type="ARBA" id="ARBA00022833"/>
    </source>
</evidence>
<feature type="compositionally biased region" description="Low complexity" evidence="6">
    <location>
        <begin position="256"/>
        <end position="266"/>
    </location>
</feature>
<evidence type="ECO:0000313" key="8">
    <source>
        <dbReference type="EMBL" id="KAF2841859.1"/>
    </source>
</evidence>
<dbReference type="OrthoDB" id="3437960at2759"/>
<dbReference type="PANTHER" id="PTHR14003:SF20">
    <property type="entry name" value="FINGER DOMAIN PROTEIN, PUTATIVE (AFU_ORTHOLOGUE AFUA_4G10380)-RELATED"/>
    <property type="match status" value="1"/>
</dbReference>
<dbReference type="SUPFAM" id="SSF57667">
    <property type="entry name" value="beta-beta-alpha zinc fingers"/>
    <property type="match status" value="2"/>
</dbReference>
<dbReference type="FunFam" id="3.30.160.60:FF:000690">
    <property type="entry name" value="Zinc finger protein 354C"/>
    <property type="match status" value="1"/>
</dbReference>
<evidence type="ECO:0000256" key="1">
    <source>
        <dbReference type="ARBA" id="ARBA00022723"/>
    </source>
</evidence>
<dbReference type="PANTHER" id="PTHR14003">
    <property type="entry name" value="TRANSCRIPTIONAL REPRESSOR PROTEIN YY"/>
    <property type="match status" value="1"/>
</dbReference>
<evidence type="ECO:0000256" key="2">
    <source>
        <dbReference type="ARBA" id="ARBA00022737"/>
    </source>
</evidence>
<gene>
    <name evidence="8" type="ORF">M501DRAFT_998059</name>
</gene>
<keyword evidence="2" id="KW-0677">Repeat</keyword>
<keyword evidence="1" id="KW-0479">Metal-binding</keyword>
<evidence type="ECO:0000259" key="7">
    <source>
        <dbReference type="PROSITE" id="PS50157"/>
    </source>
</evidence>
<comment type="caution">
    <text evidence="8">The sequence shown here is derived from an EMBL/GenBank/DDBJ whole genome shotgun (WGS) entry which is preliminary data.</text>
</comment>
<dbReference type="Proteomes" id="UP000799429">
    <property type="component" value="Unassembled WGS sequence"/>
</dbReference>
<feature type="region of interest" description="Disordered" evidence="6">
    <location>
        <begin position="323"/>
        <end position="459"/>
    </location>
</feature>
<keyword evidence="9" id="KW-1185">Reference proteome</keyword>
<dbReference type="FunFam" id="3.30.160.60:FF:000125">
    <property type="entry name" value="Putative zinc finger protein 143"/>
    <property type="match status" value="1"/>
</dbReference>
<dbReference type="InterPro" id="IPR036236">
    <property type="entry name" value="Znf_C2H2_sf"/>
</dbReference>
<feature type="compositionally biased region" description="Low complexity" evidence="6">
    <location>
        <begin position="75"/>
        <end position="93"/>
    </location>
</feature>
<dbReference type="GO" id="GO:0000785">
    <property type="term" value="C:chromatin"/>
    <property type="evidence" value="ECO:0007669"/>
    <property type="project" value="TreeGrafter"/>
</dbReference>
<feature type="region of interest" description="Disordered" evidence="6">
    <location>
        <begin position="1"/>
        <end position="130"/>
    </location>
</feature>
<sequence length="459" mass="50198">MQHAMQPELQQHHPQPQHYAHPPYLNGRIKSETGSERGGSPHASDHSSRYGSQPAPSLQGYASIPNNMSNGMRYPSPTQMQSSMPMMNNNYNIPNPPQEQPGYGGPQIPQDQPTPPNSGRATGESGPPKAFACSTCGKGFARRSDLARHERIHSGVRPHVCDFPNCGKQFIQRSALTVHQRVHTGEKPHMCERCGKPFSDSSSLARHRRIHSGKRPYKCPYADCQKTFTRRTTLTRHQNHHTGTVEEAAAATAAALASRASAQSRSTRSDIDEYSEQASPLPTPSPNERPLSMSPAAGMTANVPAMHRQNSDYAYMGGMNVPPHMRGEIQHPSPRSSPSLTQQFATAVAGRPSLTSHPSAYGPPQVLEPPTTTNQSQPGSAHGSPHMGAMGWQSPGHQAMGSPAPAPEGFVYPEPQYPTNGQNMYYQNQNIRRPNSAEPDQYDPRQQRLAENMWAPAVQ</sequence>
<feature type="domain" description="C2H2-type" evidence="7">
    <location>
        <begin position="131"/>
        <end position="158"/>
    </location>
</feature>
<dbReference type="GO" id="GO:0000981">
    <property type="term" value="F:DNA-binding transcription factor activity, RNA polymerase II-specific"/>
    <property type="evidence" value="ECO:0007669"/>
    <property type="project" value="UniProtKB-ARBA"/>
</dbReference>
<feature type="domain" description="C2H2-type" evidence="7">
    <location>
        <begin position="217"/>
        <end position="246"/>
    </location>
</feature>
<dbReference type="Gene3D" id="3.30.160.60">
    <property type="entry name" value="Classic Zinc Finger"/>
    <property type="match status" value="4"/>
</dbReference>
<feature type="domain" description="C2H2-type" evidence="7">
    <location>
        <begin position="159"/>
        <end position="188"/>
    </location>
</feature>
<dbReference type="GO" id="GO:0008270">
    <property type="term" value="F:zinc ion binding"/>
    <property type="evidence" value="ECO:0007669"/>
    <property type="project" value="UniProtKB-KW"/>
</dbReference>
<keyword evidence="4" id="KW-0862">Zinc</keyword>
<accession>A0A9P4VVN5</accession>